<evidence type="ECO:0000313" key="2">
    <source>
        <dbReference type="EMBL" id="GGO65618.1"/>
    </source>
</evidence>
<comment type="caution">
    <text evidence="2">The sequence shown here is derived from an EMBL/GenBank/DDBJ whole genome shotgun (WGS) entry which is preliminary data.</text>
</comment>
<dbReference type="PROSITE" id="PS51257">
    <property type="entry name" value="PROKAR_LIPOPROTEIN"/>
    <property type="match status" value="1"/>
</dbReference>
<evidence type="ECO:0000256" key="1">
    <source>
        <dbReference type="SAM" id="SignalP"/>
    </source>
</evidence>
<dbReference type="Proteomes" id="UP000638043">
    <property type="component" value="Unassembled WGS sequence"/>
</dbReference>
<protein>
    <recommendedName>
        <fullName evidence="4">BMP family ABC transporter substrate-binding protein</fullName>
    </recommendedName>
</protein>
<feature type="signal peptide" evidence="1">
    <location>
        <begin position="1"/>
        <end position="27"/>
    </location>
</feature>
<evidence type="ECO:0000313" key="3">
    <source>
        <dbReference type="Proteomes" id="UP000638043"/>
    </source>
</evidence>
<accession>A0ABQ2N772</accession>
<gene>
    <name evidence="2" type="ORF">GCM10010910_23190</name>
</gene>
<keyword evidence="3" id="KW-1185">Reference proteome</keyword>
<organism evidence="2 3">
    <name type="scientific">Microbacterium nanhaiense</name>
    <dbReference type="NCBI Taxonomy" id="1301026"/>
    <lineage>
        <taxon>Bacteria</taxon>
        <taxon>Bacillati</taxon>
        <taxon>Actinomycetota</taxon>
        <taxon>Actinomycetes</taxon>
        <taxon>Micrococcales</taxon>
        <taxon>Microbacteriaceae</taxon>
        <taxon>Microbacterium</taxon>
    </lineage>
</organism>
<name>A0ABQ2N772_9MICO</name>
<sequence>MDSWSRTLRSAIALGAVALLAACSAHGADGDAAPPNTPAPLASEDPYRVVPEPGRTIEAAPPTDAVDIAGWVVAVVVPTDDEATQTLRAAAREVAERAGARPLEFVADGGGTGIDAAFEEALAAEADVVIGLGDATSDVFSYLTSQWLDQQFLIVGAQLPEPTANVTAVIWPGATSRGSGAPADGELDAAGTTPARAAEAVAAGLDAVADGTTGVVLSLAG</sequence>
<proteinExistence type="predicted"/>
<dbReference type="RefSeq" id="WP_188702076.1">
    <property type="nucleotide sequence ID" value="NZ_BMMQ01000007.1"/>
</dbReference>
<dbReference type="Gene3D" id="3.40.50.2300">
    <property type="match status" value="1"/>
</dbReference>
<feature type="chain" id="PRO_5046927978" description="BMP family ABC transporter substrate-binding protein" evidence="1">
    <location>
        <begin position="28"/>
        <end position="221"/>
    </location>
</feature>
<evidence type="ECO:0008006" key="4">
    <source>
        <dbReference type="Google" id="ProtNLM"/>
    </source>
</evidence>
<reference evidence="3" key="1">
    <citation type="journal article" date="2019" name="Int. J. Syst. Evol. Microbiol.">
        <title>The Global Catalogue of Microorganisms (GCM) 10K type strain sequencing project: providing services to taxonomists for standard genome sequencing and annotation.</title>
        <authorList>
            <consortium name="The Broad Institute Genomics Platform"/>
            <consortium name="The Broad Institute Genome Sequencing Center for Infectious Disease"/>
            <person name="Wu L."/>
            <person name="Ma J."/>
        </authorList>
    </citation>
    <scope>NUCLEOTIDE SEQUENCE [LARGE SCALE GENOMIC DNA]</scope>
    <source>
        <strain evidence="3">CGMCC 4.7181</strain>
    </source>
</reference>
<keyword evidence="1" id="KW-0732">Signal</keyword>
<dbReference type="EMBL" id="BMMQ01000007">
    <property type="protein sequence ID" value="GGO65618.1"/>
    <property type="molecule type" value="Genomic_DNA"/>
</dbReference>